<dbReference type="Proteomes" id="UP000552864">
    <property type="component" value="Unassembled WGS sequence"/>
</dbReference>
<gene>
    <name evidence="2" type="ORF">HGH91_03075</name>
</gene>
<feature type="chain" id="PRO_5032616444" description="Lipoprotein" evidence="1">
    <location>
        <begin position="20"/>
        <end position="255"/>
    </location>
</feature>
<name>A0A847S740_9BACT</name>
<dbReference type="RefSeq" id="WP_168736982.1">
    <property type="nucleotide sequence ID" value="NZ_JABAHZ010000001.1"/>
</dbReference>
<dbReference type="PROSITE" id="PS51257">
    <property type="entry name" value="PROKAR_LIPOPROTEIN"/>
    <property type="match status" value="1"/>
</dbReference>
<protein>
    <recommendedName>
        <fullName evidence="4">Lipoprotein</fullName>
    </recommendedName>
</protein>
<evidence type="ECO:0008006" key="4">
    <source>
        <dbReference type="Google" id="ProtNLM"/>
    </source>
</evidence>
<evidence type="ECO:0000313" key="3">
    <source>
        <dbReference type="Proteomes" id="UP000552864"/>
    </source>
</evidence>
<evidence type="ECO:0000256" key="1">
    <source>
        <dbReference type="SAM" id="SignalP"/>
    </source>
</evidence>
<sequence>MKYAYLLIVLSLASCDFHSKPTTTAALSDSIVPADNSGTASSPVVDKNITTDSSKGISMASNALFGYLARQQWDTAFEKYVPLGREQEESRGAGNALITTTTLKGDSFNIVSISSTGGDPFDCKGKIKINGKEIIKYFTENGDTVNGEELDATTIGDAYTFKSAQYHYLLLIASADCATGKFREIGTGILVNLDRQPYMARIFFTWKDLGNFYFTPDGNTGKLKYITVDPLDANGEIIDGDDQQILVHVSVLNEP</sequence>
<evidence type="ECO:0000313" key="2">
    <source>
        <dbReference type="EMBL" id="NLR77591.1"/>
    </source>
</evidence>
<feature type="signal peptide" evidence="1">
    <location>
        <begin position="1"/>
        <end position="19"/>
    </location>
</feature>
<keyword evidence="1" id="KW-0732">Signal</keyword>
<dbReference type="EMBL" id="JABAHZ010000001">
    <property type="protein sequence ID" value="NLR77591.1"/>
    <property type="molecule type" value="Genomic_DNA"/>
</dbReference>
<accession>A0A847S740</accession>
<reference evidence="2 3" key="1">
    <citation type="submission" date="2020-04" db="EMBL/GenBank/DDBJ databases">
        <authorList>
            <person name="Yin C."/>
        </authorList>
    </citation>
    <scope>NUCLEOTIDE SEQUENCE [LARGE SCALE GENOMIC DNA]</scope>
    <source>
        <strain evidence="2 3">Ak56</strain>
    </source>
</reference>
<keyword evidence="3" id="KW-1185">Reference proteome</keyword>
<proteinExistence type="predicted"/>
<comment type="caution">
    <text evidence="2">The sequence shown here is derived from an EMBL/GenBank/DDBJ whole genome shotgun (WGS) entry which is preliminary data.</text>
</comment>
<organism evidence="2 3">
    <name type="scientific">Chitinophaga eiseniae</name>
    <dbReference type="NCBI Taxonomy" id="634771"/>
    <lineage>
        <taxon>Bacteria</taxon>
        <taxon>Pseudomonadati</taxon>
        <taxon>Bacteroidota</taxon>
        <taxon>Chitinophagia</taxon>
        <taxon>Chitinophagales</taxon>
        <taxon>Chitinophagaceae</taxon>
        <taxon>Chitinophaga</taxon>
    </lineage>
</organism>
<dbReference type="AlphaFoldDB" id="A0A847S740"/>